<evidence type="ECO:0000256" key="1">
    <source>
        <dbReference type="ARBA" id="ARBA00001946"/>
    </source>
</evidence>
<evidence type="ECO:0000256" key="12">
    <source>
        <dbReference type="ARBA" id="ARBA00022989"/>
    </source>
</evidence>
<dbReference type="GO" id="GO:0008818">
    <property type="term" value="F:cobalamin 5'-phosphate synthase activity"/>
    <property type="evidence" value="ECO:0007669"/>
    <property type="project" value="InterPro"/>
</dbReference>
<dbReference type="EMBL" id="BLAB01000001">
    <property type="protein sequence ID" value="GER93461.1"/>
    <property type="molecule type" value="Genomic_DNA"/>
</dbReference>
<comment type="similarity">
    <text evidence="4">Belongs to the CobS family.</text>
</comment>
<feature type="transmembrane region" description="Helical" evidence="19">
    <location>
        <begin position="212"/>
        <end position="232"/>
    </location>
</feature>
<name>A0A5J4L3N4_9ZZZZ</name>
<evidence type="ECO:0000256" key="17">
    <source>
        <dbReference type="ARBA" id="ARBA00048623"/>
    </source>
</evidence>
<feature type="transmembrane region" description="Helical" evidence="19">
    <location>
        <begin position="60"/>
        <end position="78"/>
    </location>
</feature>
<feature type="transmembrane region" description="Helical" evidence="19">
    <location>
        <begin position="185"/>
        <end position="203"/>
    </location>
</feature>
<dbReference type="GO" id="GO:0009236">
    <property type="term" value="P:cobalamin biosynthetic process"/>
    <property type="evidence" value="ECO:0007669"/>
    <property type="project" value="UniProtKB-UniPathway"/>
</dbReference>
<comment type="cofactor">
    <cofactor evidence="1">
        <name>Mg(2+)</name>
        <dbReference type="ChEBI" id="CHEBI:18420"/>
    </cofactor>
</comment>
<comment type="function">
    <text evidence="14">Joins adenosylcobinamide-GDP and alpha-ribazole to generate adenosylcobalamin (Ado-cobalamin). Also synthesizes adenosylcobalamin 5'-phosphate from adenosylcobinamide-GDP and alpha-ribazole 5'-phosphate.</text>
</comment>
<dbReference type="GO" id="GO:0051073">
    <property type="term" value="F:adenosylcobinamide-GDP ribazoletransferase activity"/>
    <property type="evidence" value="ECO:0007669"/>
    <property type="project" value="UniProtKB-EC"/>
</dbReference>
<dbReference type="PANTHER" id="PTHR34148:SF1">
    <property type="entry name" value="ADENOSYLCOBINAMIDE-GDP RIBAZOLETRANSFERASE"/>
    <property type="match status" value="1"/>
</dbReference>
<dbReference type="EC" id="2.7.8.26" evidence="5"/>
<evidence type="ECO:0000256" key="2">
    <source>
        <dbReference type="ARBA" id="ARBA00004651"/>
    </source>
</evidence>
<evidence type="ECO:0000256" key="5">
    <source>
        <dbReference type="ARBA" id="ARBA00013200"/>
    </source>
</evidence>
<feature type="transmembrane region" description="Helical" evidence="19">
    <location>
        <begin position="244"/>
        <end position="263"/>
    </location>
</feature>
<comment type="caution">
    <text evidence="20">The sequence shown here is derived from an EMBL/GenBank/DDBJ whole genome shotgun (WGS) entry which is preliminary data.</text>
</comment>
<gene>
    <name evidence="20" type="ORF">A45J_1202</name>
</gene>
<feature type="transmembrane region" description="Helical" evidence="19">
    <location>
        <begin position="140"/>
        <end position="162"/>
    </location>
</feature>
<evidence type="ECO:0000256" key="19">
    <source>
        <dbReference type="SAM" id="Phobius"/>
    </source>
</evidence>
<accession>A0A5J4L3N4</accession>
<dbReference type="HAMAP" id="MF_00719">
    <property type="entry name" value="CobS"/>
    <property type="match status" value="1"/>
</dbReference>
<evidence type="ECO:0000256" key="9">
    <source>
        <dbReference type="ARBA" id="ARBA00022679"/>
    </source>
</evidence>
<keyword evidence="8" id="KW-0169">Cobalamin biosynthesis</keyword>
<keyword evidence="12 19" id="KW-1133">Transmembrane helix</keyword>
<dbReference type="UniPathway" id="UPA00148">
    <property type="reaction ID" value="UER00238"/>
</dbReference>
<evidence type="ECO:0000256" key="18">
    <source>
        <dbReference type="ARBA" id="ARBA00049504"/>
    </source>
</evidence>
<sequence>MKHFLLALQFLTIIPVRVRDDVSDEDMRQGISYFVMVGLIQGIILLTVLNISEKIFHPELSIFIAIVASILLNGGFHLDGLADTFDAIAAKSTGDNEFDINKRLSIMKDSFTGAIGVTAIVSVITMKYLLLKNISHFIPFIYYSSLLLMPVISKFAMVSSMFCGKPARKEGLGQLFLGKITLKEMFYSVFALTLIYAVLYIAFKQYMPVNQYVFYGLSTLIVYFLSILWVFFCNKRFGGLTGDTLGAVSEISEIIFLFLVVIWSRLYI</sequence>
<evidence type="ECO:0000256" key="8">
    <source>
        <dbReference type="ARBA" id="ARBA00022573"/>
    </source>
</evidence>
<keyword evidence="13 19" id="KW-0472">Membrane</keyword>
<dbReference type="PANTHER" id="PTHR34148">
    <property type="entry name" value="ADENOSYLCOBINAMIDE-GDP RIBAZOLETRANSFERASE"/>
    <property type="match status" value="1"/>
</dbReference>
<feature type="transmembrane region" description="Helical" evidence="19">
    <location>
        <begin position="111"/>
        <end position="131"/>
    </location>
</feature>
<evidence type="ECO:0000313" key="20">
    <source>
        <dbReference type="EMBL" id="GER93461.1"/>
    </source>
</evidence>
<organism evidence="20">
    <name type="scientific">hot springs metagenome</name>
    <dbReference type="NCBI Taxonomy" id="433727"/>
    <lineage>
        <taxon>unclassified sequences</taxon>
        <taxon>metagenomes</taxon>
        <taxon>ecological metagenomes</taxon>
    </lineage>
</organism>
<keyword evidence="7" id="KW-1003">Cell membrane</keyword>
<evidence type="ECO:0000256" key="7">
    <source>
        <dbReference type="ARBA" id="ARBA00022475"/>
    </source>
</evidence>
<comment type="subcellular location">
    <subcellularLocation>
        <location evidence="2">Cell membrane</location>
        <topology evidence="2">Multi-pass membrane protein</topology>
    </subcellularLocation>
</comment>
<dbReference type="GO" id="GO:0005886">
    <property type="term" value="C:plasma membrane"/>
    <property type="evidence" value="ECO:0007669"/>
    <property type="project" value="UniProtKB-SubCell"/>
</dbReference>
<dbReference type="NCBIfam" id="TIGR00317">
    <property type="entry name" value="cobS"/>
    <property type="match status" value="1"/>
</dbReference>
<keyword evidence="10 19" id="KW-0812">Transmembrane</keyword>
<evidence type="ECO:0000256" key="6">
    <source>
        <dbReference type="ARBA" id="ARBA00015850"/>
    </source>
</evidence>
<evidence type="ECO:0000256" key="4">
    <source>
        <dbReference type="ARBA" id="ARBA00010561"/>
    </source>
</evidence>
<evidence type="ECO:0000256" key="11">
    <source>
        <dbReference type="ARBA" id="ARBA00022842"/>
    </source>
</evidence>
<feature type="transmembrane region" description="Helical" evidence="19">
    <location>
        <begin position="30"/>
        <end position="48"/>
    </location>
</feature>
<reference evidence="20" key="1">
    <citation type="submission" date="2019-10" db="EMBL/GenBank/DDBJ databases">
        <title>Metagenomic sequencing of thiosulfate-disproportionating enrichment culture.</title>
        <authorList>
            <person name="Umezawa K."/>
            <person name="Kojima H."/>
            <person name="Fukui M."/>
        </authorList>
    </citation>
    <scope>NUCLEOTIDE SEQUENCE</scope>
    <source>
        <strain evidence="20">45J</strain>
    </source>
</reference>
<comment type="catalytic activity">
    <reaction evidence="17">
        <text>alpha-ribazole + adenosylcob(III)inamide-GDP = adenosylcob(III)alamin + GMP + H(+)</text>
        <dbReference type="Rhea" id="RHEA:16049"/>
        <dbReference type="ChEBI" id="CHEBI:10329"/>
        <dbReference type="ChEBI" id="CHEBI:15378"/>
        <dbReference type="ChEBI" id="CHEBI:18408"/>
        <dbReference type="ChEBI" id="CHEBI:58115"/>
        <dbReference type="ChEBI" id="CHEBI:60487"/>
        <dbReference type="EC" id="2.7.8.26"/>
    </reaction>
</comment>
<evidence type="ECO:0000256" key="3">
    <source>
        <dbReference type="ARBA" id="ARBA00004663"/>
    </source>
</evidence>
<proteinExistence type="inferred from homology"/>
<comment type="pathway">
    <text evidence="3">Cofactor biosynthesis; adenosylcobalamin biosynthesis; adenosylcobalamin from cob(II)yrinate a,c-diamide: step 7/7.</text>
</comment>
<evidence type="ECO:0000256" key="10">
    <source>
        <dbReference type="ARBA" id="ARBA00022692"/>
    </source>
</evidence>
<comment type="catalytic activity">
    <reaction evidence="18">
        <text>alpha-ribazole 5'-phosphate + adenosylcob(III)inamide-GDP = adenosylcob(III)alamin 5'-phosphate + GMP + H(+)</text>
        <dbReference type="Rhea" id="RHEA:23560"/>
        <dbReference type="ChEBI" id="CHEBI:15378"/>
        <dbReference type="ChEBI" id="CHEBI:57918"/>
        <dbReference type="ChEBI" id="CHEBI:58115"/>
        <dbReference type="ChEBI" id="CHEBI:60487"/>
        <dbReference type="ChEBI" id="CHEBI:60493"/>
        <dbReference type="EC" id="2.7.8.26"/>
    </reaction>
</comment>
<evidence type="ECO:0000256" key="13">
    <source>
        <dbReference type="ARBA" id="ARBA00023136"/>
    </source>
</evidence>
<protein>
    <recommendedName>
        <fullName evidence="6">Adenosylcobinamide-GDP ribazoletransferase</fullName>
        <ecNumber evidence="5">2.7.8.26</ecNumber>
    </recommendedName>
    <alternativeName>
        <fullName evidence="16">Cobalamin synthase</fullName>
    </alternativeName>
    <alternativeName>
        <fullName evidence="15">Cobalamin-5'-phosphate synthase</fullName>
    </alternativeName>
</protein>
<dbReference type="Pfam" id="PF02654">
    <property type="entry name" value="CobS"/>
    <property type="match status" value="1"/>
</dbReference>
<keyword evidence="11" id="KW-0460">Magnesium</keyword>
<dbReference type="AlphaFoldDB" id="A0A5J4L3N4"/>
<evidence type="ECO:0000256" key="15">
    <source>
        <dbReference type="ARBA" id="ARBA00032605"/>
    </source>
</evidence>
<keyword evidence="9 20" id="KW-0808">Transferase</keyword>
<evidence type="ECO:0000256" key="16">
    <source>
        <dbReference type="ARBA" id="ARBA00032853"/>
    </source>
</evidence>
<evidence type="ECO:0000256" key="14">
    <source>
        <dbReference type="ARBA" id="ARBA00025228"/>
    </source>
</evidence>
<dbReference type="InterPro" id="IPR003805">
    <property type="entry name" value="CobS"/>
</dbReference>